<feature type="domain" description="Solute-binding protein family 5" evidence="6">
    <location>
        <begin position="106"/>
        <end position="419"/>
    </location>
</feature>
<dbReference type="PIRSF" id="PIRSF002741">
    <property type="entry name" value="MppA"/>
    <property type="match status" value="1"/>
</dbReference>
<protein>
    <submittedName>
        <fullName evidence="7">ABC transporter substrate-binding protein</fullName>
    </submittedName>
</protein>
<dbReference type="GO" id="GO:0030313">
    <property type="term" value="C:cell envelope"/>
    <property type="evidence" value="ECO:0007669"/>
    <property type="project" value="UniProtKB-SubCell"/>
</dbReference>
<organism evidence="7 8">
    <name type="scientific">Corynebacterium mendelii</name>
    <dbReference type="NCBI Taxonomy" id="2765362"/>
    <lineage>
        <taxon>Bacteria</taxon>
        <taxon>Bacillati</taxon>
        <taxon>Actinomycetota</taxon>
        <taxon>Actinomycetes</taxon>
        <taxon>Mycobacteriales</taxon>
        <taxon>Corynebacteriaceae</taxon>
        <taxon>Corynebacterium</taxon>
    </lineage>
</organism>
<sequence length="527" mass="55291">MTDRPLFRAVAGAAAACCLAAAAVSCSGGDTAAHDPATATTAASASAGAPETGQKKEKTHLSYGLASVGGAATTDPHGQLFSSSDWARLTAMYAQLVSLGEDGSVLPSLASSWTPNDDASQWTFTLRDDATFSDGSPVTAADVLYSIGRIQDKAAENGGRGGQLDMAASSAPDEHTVVLVSSAPDAELPRNLVSGSFIVKDGTTDFDQPVSSGPYVLDSLDDQTARLHARDDWWGGPLGVDELEIRGFADPQAMSQAVISGAIDMAFGVQPATAKSAQAAGLEVTARPGSQSVPLLMRVDTAPFDDNRVREAVKLAIDRQQLVDTVLLGYGTPGADMIRNGATDPAVPDLPPVPHDSAKAQQLLADAGYPDGIEVTLHTSTAFPEMIPLAAAVKNQVADAGITVTIKEHAADQYWSTVYGTEPFLVGYYGDAESFATLIRATVLSDAAYSETGWADPQFDEQFAAAMATTDDTRRQEMLGELYRRMAEEGGWVVWGFSDRLTVHQPTIDGVEHATNPYDVTTITVGD</sequence>
<keyword evidence="4 5" id="KW-0732">Signal</keyword>
<evidence type="ECO:0000256" key="2">
    <source>
        <dbReference type="ARBA" id="ARBA00005695"/>
    </source>
</evidence>
<reference evidence="7" key="1">
    <citation type="submission" date="2021-03" db="EMBL/GenBank/DDBJ databases">
        <authorList>
            <person name="Sun Q."/>
        </authorList>
    </citation>
    <scope>NUCLEOTIDE SEQUENCE</scope>
    <source>
        <strain evidence="7">CCM 8862</strain>
    </source>
</reference>
<dbReference type="GO" id="GO:1904680">
    <property type="term" value="F:peptide transmembrane transporter activity"/>
    <property type="evidence" value="ECO:0007669"/>
    <property type="project" value="TreeGrafter"/>
</dbReference>
<evidence type="ECO:0000256" key="5">
    <source>
        <dbReference type="SAM" id="SignalP"/>
    </source>
</evidence>
<name>A0A939IWR4_9CORY</name>
<comment type="caution">
    <text evidence="7">The sequence shown here is derived from an EMBL/GenBank/DDBJ whole genome shotgun (WGS) entry which is preliminary data.</text>
</comment>
<evidence type="ECO:0000313" key="7">
    <source>
        <dbReference type="EMBL" id="MBN9643700.1"/>
    </source>
</evidence>
<dbReference type="GO" id="GO:0042597">
    <property type="term" value="C:periplasmic space"/>
    <property type="evidence" value="ECO:0007669"/>
    <property type="project" value="UniProtKB-ARBA"/>
</dbReference>
<comment type="similarity">
    <text evidence="2">Belongs to the bacterial solute-binding protein 5 family.</text>
</comment>
<dbReference type="GO" id="GO:0043190">
    <property type="term" value="C:ATP-binding cassette (ABC) transporter complex"/>
    <property type="evidence" value="ECO:0007669"/>
    <property type="project" value="InterPro"/>
</dbReference>
<dbReference type="InterPro" id="IPR000914">
    <property type="entry name" value="SBP_5_dom"/>
</dbReference>
<gene>
    <name evidence="7" type="ORF">JZY06_03520</name>
</gene>
<dbReference type="Pfam" id="PF00496">
    <property type="entry name" value="SBP_bac_5"/>
    <property type="match status" value="1"/>
</dbReference>
<dbReference type="Gene3D" id="3.10.105.10">
    <property type="entry name" value="Dipeptide-binding Protein, Domain 3"/>
    <property type="match status" value="1"/>
</dbReference>
<dbReference type="Gene3D" id="3.40.190.10">
    <property type="entry name" value="Periplasmic binding protein-like II"/>
    <property type="match status" value="1"/>
</dbReference>
<accession>A0A939IWR4</accession>
<feature type="chain" id="PRO_5036714185" evidence="5">
    <location>
        <begin position="33"/>
        <end position="527"/>
    </location>
</feature>
<dbReference type="CDD" id="cd08503">
    <property type="entry name" value="PBP2_NikA_DppA_OppA_like_17"/>
    <property type="match status" value="1"/>
</dbReference>
<keyword evidence="8" id="KW-1185">Reference proteome</keyword>
<evidence type="ECO:0000256" key="4">
    <source>
        <dbReference type="ARBA" id="ARBA00022729"/>
    </source>
</evidence>
<evidence type="ECO:0000259" key="6">
    <source>
        <dbReference type="Pfam" id="PF00496"/>
    </source>
</evidence>
<dbReference type="PANTHER" id="PTHR30290">
    <property type="entry name" value="PERIPLASMIC BINDING COMPONENT OF ABC TRANSPORTER"/>
    <property type="match status" value="1"/>
</dbReference>
<evidence type="ECO:0000256" key="1">
    <source>
        <dbReference type="ARBA" id="ARBA00004196"/>
    </source>
</evidence>
<feature type="signal peptide" evidence="5">
    <location>
        <begin position="1"/>
        <end position="32"/>
    </location>
</feature>
<dbReference type="Gene3D" id="3.90.76.10">
    <property type="entry name" value="Dipeptide-binding Protein, Domain 1"/>
    <property type="match status" value="1"/>
</dbReference>
<dbReference type="EMBL" id="JAFLEQ010000008">
    <property type="protein sequence ID" value="MBN9643700.1"/>
    <property type="molecule type" value="Genomic_DNA"/>
</dbReference>
<dbReference type="InterPro" id="IPR039424">
    <property type="entry name" value="SBP_5"/>
</dbReference>
<proteinExistence type="inferred from homology"/>
<dbReference type="Proteomes" id="UP000664332">
    <property type="component" value="Unassembled WGS sequence"/>
</dbReference>
<dbReference type="RefSeq" id="WP_207118443.1">
    <property type="nucleotide sequence ID" value="NZ_JAFLEQ010000008.1"/>
</dbReference>
<comment type="subcellular location">
    <subcellularLocation>
        <location evidence="1">Cell envelope</location>
    </subcellularLocation>
</comment>
<dbReference type="PROSITE" id="PS51257">
    <property type="entry name" value="PROKAR_LIPOPROTEIN"/>
    <property type="match status" value="1"/>
</dbReference>
<evidence type="ECO:0000313" key="8">
    <source>
        <dbReference type="Proteomes" id="UP000664332"/>
    </source>
</evidence>
<dbReference type="SUPFAM" id="SSF53850">
    <property type="entry name" value="Periplasmic binding protein-like II"/>
    <property type="match status" value="1"/>
</dbReference>
<dbReference type="AlphaFoldDB" id="A0A939IWR4"/>
<dbReference type="GO" id="GO:0015833">
    <property type="term" value="P:peptide transport"/>
    <property type="evidence" value="ECO:0007669"/>
    <property type="project" value="TreeGrafter"/>
</dbReference>
<dbReference type="InterPro" id="IPR030678">
    <property type="entry name" value="Peptide/Ni-bd"/>
</dbReference>
<dbReference type="PANTHER" id="PTHR30290:SF10">
    <property type="entry name" value="PERIPLASMIC OLIGOPEPTIDE-BINDING PROTEIN-RELATED"/>
    <property type="match status" value="1"/>
</dbReference>
<evidence type="ECO:0000256" key="3">
    <source>
        <dbReference type="ARBA" id="ARBA00022448"/>
    </source>
</evidence>
<keyword evidence="3" id="KW-0813">Transport</keyword>